<name>A0A8S1R617_9CILI</name>
<gene>
    <name evidence="2" type="ORF">PSON_ATCC_30995.1.T1390064</name>
</gene>
<reference evidence="2" key="1">
    <citation type="submission" date="2021-01" db="EMBL/GenBank/DDBJ databases">
        <authorList>
            <consortium name="Genoscope - CEA"/>
            <person name="William W."/>
        </authorList>
    </citation>
    <scope>NUCLEOTIDE SEQUENCE</scope>
</reference>
<keyword evidence="3" id="KW-1185">Reference proteome</keyword>
<evidence type="ECO:0000313" key="3">
    <source>
        <dbReference type="Proteomes" id="UP000692954"/>
    </source>
</evidence>
<dbReference type="AlphaFoldDB" id="A0A8S1R617"/>
<accession>A0A8S1R617</accession>
<dbReference type="Proteomes" id="UP000692954">
    <property type="component" value="Unassembled WGS sequence"/>
</dbReference>
<evidence type="ECO:0000256" key="1">
    <source>
        <dbReference type="SAM" id="Coils"/>
    </source>
</evidence>
<evidence type="ECO:0000313" key="2">
    <source>
        <dbReference type="EMBL" id="CAD8122552.1"/>
    </source>
</evidence>
<feature type="coiled-coil region" evidence="1">
    <location>
        <begin position="24"/>
        <end position="128"/>
    </location>
</feature>
<organism evidence="2 3">
    <name type="scientific">Paramecium sonneborni</name>
    <dbReference type="NCBI Taxonomy" id="65129"/>
    <lineage>
        <taxon>Eukaryota</taxon>
        <taxon>Sar</taxon>
        <taxon>Alveolata</taxon>
        <taxon>Ciliophora</taxon>
        <taxon>Intramacronucleata</taxon>
        <taxon>Oligohymenophorea</taxon>
        <taxon>Peniculida</taxon>
        <taxon>Parameciidae</taxon>
        <taxon>Paramecium</taxon>
    </lineage>
</organism>
<dbReference type="OrthoDB" id="311048at2759"/>
<proteinExistence type="predicted"/>
<sequence length="180" mass="21760">MQFQELEKKYEELEGQWKQSCLKVQQLESLNLQLAQQLNESIKEITSLKQRDQHQSEEIQQLNEMVTDQIKQKKQNEKKYDELEKKYAKLKEEYKKLAQKLENRDIQIQQQEKEYKQITETAQRDTQALISTYEQKITILEQTQIPKQQQSKKSIIDYLKLFLISQVAHPIFYIMYSKKQ</sequence>
<protein>
    <submittedName>
        <fullName evidence="2">Uncharacterized protein</fullName>
    </submittedName>
</protein>
<keyword evidence="1" id="KW-0175">Coiled coil</keyword>
<comment type="caution">
    <text evidence="2">The sequence shown here is derived from an EMBL/GenBank/DDBJ whole genome shotgun (WGS) entry which is preliminary data.</text>
</comment>
<dbReference type="EMBL" id="CAJJDN010000139">
    <property type="protein sequence ID" value="CAD8122552.1"/>
    <property type="molecule type" value="Genomic_DNA"/>
</dbReference>